<gene>
    <name evidence="6" type="ORF">Q7A36_22155</name>
</gene>
<organism evidence="6 7">
    <name type="scientific">Paracraurococcus lichenis</name>
    <dbReference type="NCBI Taxonomy" id="3064888"/>
    <lineage>
        <taxon>Bacteria</taxon>
        <taxon>Pseudomonadati</taxon>
        <taxon>Pseudomonadota</taxon>
        <taxon>Alphaproteobacteria</taxon>
        <taxon>Acetobacterales</taxon>
        <taxon>Roseomonadaceae</taxon>
        <taxon>Paracraurococcus</taxon>
    </lineage>
</organism>
<evidence type="ECO:0000313" key="6">
    <source>
        <dbReference type="EMBL" id="MDO9711072.1"/>
    </source>
</evidence>
<feature type="signal peptide" evidence="5">
    <location>
        <begin position="1"/>
        <end position="26"/>
    </location>
</feature>
<evidence type="ECO:0000256" key="2">
    <source>
        <dbReference type="ARBA" id="ARBA00009023"/>
    </source>
</evidence>
<evidence type="ECO:0000256" key="5">
    <source>
        <dbReference type="SAM" id="SignalP"/>
    </source>
</evidence>
<dbReference type="PANTHER" id="PTHR33376:SF4">
    <property type="entry name" value="SIALIC ACID-BINDING PERIPLASMIC PROTEIN SIAP"/>
    <property type="match status" value="1"/>
</dbReference>
<evidence type="ECO:0000256" key="1">
    <source>
        <dbReference type="ARBA" id="ARBA00004196"/>
    </source>
</evidence>
<evidence type="ECO:0000313" key="7">
    <source>
        <dbReference type="Proteomes" id="UP001243009"/>
    </source>
</evidence>
<accession>A0ABT9E4P2</accession>
<comment type="caution">
    <text evidence="6">The sequence shown here is derived from an EMBL/GenBank/DDBJ whole genome shotgun (WGS) entry which is preliminary data.</text>
</comment>
<dbReference type="PIRSF" id="PIRSF006470">
    <property type="entry name" value="DctB"/>
    <property type="match status" value="1"/>
</dbReference>
<dbReference type="CDD" id="cd13603">
    <property type="entry name" value="PBP2_TRAP_Siap_TeaA_like"/>
    <property type="match status" value="1"/>
</dbReference>
<name>A0ABT9E4P2_9PROT</name>
<reference evidence="6 7" key="1">
    <citation type="submission" date="2023-08" db="EMBL/GenBank/DDBJ databases">
        <title>The draft genome sequence of Paracraurococcus sp. LOR1-02.</title>
        <authorList>
            <person name="Kingkaew E."/>
            <person name="Tanasupawat S."/>
        </authorList>
    </citation>
    <scope>NUCLEOTIDE SEQUENCE [LARGE SCALE GENOMIC DNA]</scope>
    <source>
        <strain evidence="6 7">LOR1-02</strain>
    </source>
</reference>
<dbReference type="RefSeq" id="WP_305105931.1">
    <property type="nucleotide sequence ID" value="NZ_JAUTWS010000024.1"/>
</dbReference>
<feature type="chain" id="PRO_5046784329" evidence="5">
    <location>
        <begin position="27"/>
        <end position="330"/>
    </location>
</feature>
<evidence type="ECO:0000256" key="3">
    <source>
        <dbReference type="ARBA" id="ARBA00022448"/>
    </source>
</evidence>
<dbReference type="Gene3D" id="3.40.190.170">
    <property type="entry name" value="Bacterial extracellular solute-binding protein, family 7"/>
    <property type="match status" value="1"/>
</dbReference>
<keyword evidence="4 5" id="KW-0732">Signal</keyword>
<dbReference type="Proteomes" id="UP001243009">
    <property type="component" value="Unassembled WGS sequence"/>
</dbReference>
<dbReference type="InterPro" id="IPR038404">
    <property type="entry name" value="TRAP_DctP_sf"/>
</dbReference>
<protein>
    <submittedName>
        <fullName evidence="6">TRAP transporter substrate-binding protein</fullName>
    </submittedName>
</protein>
<dbReference type="PANTHER" id="PTHR33376">
    <property type="match status" value="1"/>
</dbReference>
<comment type="subcellular location">
    <subcellularLocation>
        <location evidence="1">Cell envelope</location>
    </subcellularLocation>
</comment>
<sequence length="330" mass="34016">MPDPTRRGLLAGSAALATALARPASAAPRSLRLGHINGAGSQLGAACTAFAAAVAASPVLAPVLKVEVHPNGALGGEAEMVQACLDGTLDLVFTTSVVAGALAPEAGLLDAAYLFRDKAHARAALDGSIGEEIAALLGRKNLPILAWGENGPRHVTANKPVRSPADLQGLRIRVPQSEVMLAGFRALGALPEPLAFPQIFEALRTGRFQAQENPVSTIVAAGFEKVQSHLSLTGHIYSAAFFAASGDLMEDLDEAQRAALRDCARAGARASREAVDTAERDGVAKLRAGGMTIVTDVDRAAMAAAARPALEALGRQHGADLIRRIQSLGA</sequence>
<dbReference type="PROSITE" id="PS51318">
    <property type="entry name" value="TAT"/>
    <property type="match status" value="1"/>
</dbReference>
<dbReference type="InterPro" id="IPR018389">
    <property type="entry name" value="DctP_fam"/>
</dbReference>
<evidence type="ECO:0000256" key="4">
    <source>
        <dbReference type="ARBA" id="ARBA00022729"/>
    </source>
</evidence>
<keyword evidence="7" id="KW-1185">Reference proteome</keyword>
<dbReference type="EMBL" id="JAUTWS010000024">
    <property type="protein sequence ID" value="MDO9711072.1"/>
    <property type="molecule type" value="Genomic_DNA"/>
</dbReference>
<proteinExistence type="inferred from homology"/>
<dbReference type="NCBIfam" id="NF037995">
    <property type="entry name" value="TRAP_S1"/>
    <property type="match status" value="1"/>
</dbReference>
<dbReference type="InterPro" id="IPR006311">
    <property type="entry name" value="TAT_signal"/>
</dbReference>
<comment type="similarity">
    <text evidence="2">Belongs to the bacterial solute-binding protein 7 family.</text>
</comment>
<keyword evidence="3" id="KW-0813">Transport</keyword>
<dbReference type="Pfam" id="PF03480">
    <property type="entry name" value="DctP"/>
    <property type="match status" value="1"/>
</dbReference>
<dbReference type="InterPro" id="IPR004682">
    <property type="entry name" value="TRAP_DctP"/>
</dbReference>